<keyword evidence="2" id="KW-0808">Transferase</keyword>
<sequence length="229" mass="24475">MNAPAIPQSALDVFESTKGFMPLDEGRVLHEIAYSYLVGAGEGPRPAVGVEIGTYAGRSTVLLGEAARAAGARIVTVDHHRGSEEHQVGWEYHDAELVDAHTGRIETLGLLRHTLWDAQLDDTVLPLVGSSPAAASVWSTPARFVFIDGGHSEAAAHADFEGWAPWVEVGGALLIHDVFPDPADGGRPPFEIYERALATGQFTEVAVQDSLRVLRRDSGEIGAPMPPRA</sequence>
<evidence type="ECO:0008006" key="5">
    <source>
        <dbReference type="Google" id="ProtNLM"/>
    </source>
</evidence>
<dbReference type="InterPro" id="IPR029063">
    <property type="entry name" value="SAM-dependent_MTases_sf"/>
</dbReference>
<dbReference type="GO" id="GO:0005886">
    <property type="term" value="C:plasma membrane"/>
    <property type="evidence" value="ECO:0007669"/>
    <property type="project" value="TreeGrafter"/>
</dbReference>
<dbReference type="GO" id="GO:0071770">
    <property type="term" value="P:DIM/DIP cell wall layer assembly"/>
    <property type="evidence" value="ECO:0007669"/>
    <property type="project" value="TreeGrafter"/>
</dbReference>
<gene>
    <name evidence="3" type="ORF">BJL86_2443</name>
</gene>
<dbReference type="PANTHER" id="PTHR40048">
    <property type="entry name" value="RHAMNOSYL O-METHYLTRANSFERASE"/>
    <property type="match status" value="1"/>
</dbReference>
<evidence type="ECO:0000256" key="2">
    <source>
        <dbReference type="ARBA" id="ARBA00022679"/>
    </source>
</evidence>
<organism evidence="3 4">
    <name type="scientific">Dietzia timorensis</name>
    <dbReference type="NCBI Taxonomy" id="499555"/>
    <lineage>
        <taxon>Bacteria</taxon>
        <taxon>Bacillati</taxon>
        <taxon>Actinomycetota</taxon>
        <taxon>Actinomycetes</taxon>
        <taxon>Mycobacteriales</taxon>
        <taxon>Dietziaceae</taxon>
        <taxon>Dietzia</taxon>
    </lineage>
</organism>
<dbReference type="AlphaFoldDB" id="A0A173LPK8"/>
<dbReference type="Gene3D" id="3.40.50.150">
    <property type="entry name" value="Vaccinia Virus protein VP39"/>
    <property type="match status" value="1"/>
</dbReference>
<dbReference type="Proteomes" id="UP000186104">
    <property type="component" value="Chromosome"/>
</dbReference>
<keyword evidence="1" id="KW-0489">Methyltransferase</keyword>
<dbReference type="OrthoDB" id="240750at2"/>
<dbReference type="EMBL" id="CP015961">
    <property type="protein sequence ID" value="ANI93207.1"/>
    <property type="molecule type" value="Genomic_DNA"/>
</dbReference>
<evidence type="ECO:0000256" key="1">
    <source>
        <dbReference type="ARBA" id="ARBA00022603"/>
    </source>
</evidence>
<keyword evidence="4" id="KW-1185">Reference proteome</keyword>
<evidence type="ECO:0000313" key="3">
    <source>
        <dbReference type="EMBL" id="ANI93207.1"/>
    </source>
</evidence>
<dbReference type="GO" id="GO:0032259">
    <property type="term" value="P:methylation"/>
    <property type="evidence" value="ECO:0007669"/>
    <property type="project" value="UniProtKB-KW"/>
</dbReference>
<dbReference type="SUPFAM" id="SSF53335">
    <property type="entry name" value="S-adenosyl-L-methionine-dependent methyltransferases"/>
    <property type="match status" value="1"/>
</dbReference>
<dbReference type="Pfam" id="PF13578">
    <property type="entry name" value="Methyltransf_24"/>
    <property type="match status" value="1"/>
</dbReference>
<name>A0A173LPK8_9ACTN</name>
<dbReference type="PANTHER" id="PTHR40048:SF1">
    <property type="entry name" value="RHAMNOSYL O-METHYLTRANSFERASE"/>
    <property type="match status" value="1"/>
</dbReference>
<dbReference type="GO" id="GO:0008168">
    <property type="term" value="F:methyltransferase activity"/>
    <property type="evidence" value="ECO:0007669"/>
    <property type="project" value="UniProtKB-KW"/>
</dbReference>
<protein>
    <recommendedName>
        <fullName evidence="5">Class I SAM-dependent methyltransferase</fullName>
    </recommendedName>
</protein>
<dbReference type="RefSeq" id="WP_067472842.1">
    <property type="nucleotide sequence ID" value="NZ_CP015961.1"/>
</dbReference>
<accession>A0A173LPK8</accession>
<evidence type="ECO:0000313" key="4">
    <source>
        <dbReference type="Proteomes" id="UP000186104"/>
    </source>
</evidence>
<dbReference type="STRING" id="499555.BJL86_2443"/>
<reference evidence="3 4" key="1">
    <citation type="submission" date="2016-06" db="EMBL/GenBank/DDBJ databases">
        <title>Complete genome sequence of a saline-alkali tolerant type strain Dietzia timorensis ID05-A0528T.</title>
        <authorList>
            <person name="Wu X."/>
        </authorList>
    </citation>
    <scope>NUCLEOTIDE SEQUENCE [LARGE SCALE GENOMIC DNA]</scope>
    <source>
        <strain evidence="3 4">ID05-A0528</strain>
    </source>
</reference>
<dbReference type="KEGG" id="dtm:BJL86_2443"/>
<proteinExistence type="predicted"/>